<keyword evidence="1" id="KW-0863">Zinc-finger</keyword>
<keyword evidence="1" id="KW-0862">Zinc</keyword>
<reference evidence="1 2" key="1">
    <citation type="submission" date="2016-10" db="EMBL/GenBank/DDBJ databases">
        <authorList>
            <person name="de Groot N.N."/>
        </authorList>
    </citation>
    <scope>NUCLEOTIDE SEQUENCE [LARGE SCALE GENOMIC DNA]</scope>
    <source>
        <strain evidence="1 2">CGMCC 1.9159</strain>
    </source>
</reference>
<keyword evidence="1" id="KW-0479">Metal-binding</keyword>
<sequence>MSDATFTRPDLTSFCRLDGLGLEVTGQRLEPERAILACRPVDADDWCHECGGQGRARGTVVRRLSQVPLGWRPTILHVRRRRYRCIECGRVWRQDLTAAAEPRAKLSRAALRWVLEGLVVQHLSMSRIAEGLDVAWNTANDAILAEGRRVLLSDPARFDGVEVIGVDER</sequence>
<evidence type="ECO:0000313" key="2">
    <source>
        <dbReference type="Proteomes" id="UP000199475"/>
    </source>
</evidence>
<name>A0A1G9N5H2_9ACTN</name>
<organism evidence="1 2">
    <name type="scientific">Tessaracoccus oleiagri</name>
    <dbReference type="NCBI Taxonomy" id="686624"/>
    <lineage>
        <taxon>Bacteria</taxon>
        <taxon>Bacillati</taxon>
        <taxon>Actinomycetota</taxon>
        <taxon>Actinomycetes</taxon>
        <taxon>Propionibacteriales</taxon>
        <taxon>Propionibacteriaceae</taxon>
        <taxon>Tessaracoccus</taxon>
    </lineage>
</organism>
<dbReference type="Proteomes" id="UP000199475">
    <property type="component" value="Unassembled WGS sequence"/>
</dbReference>
<dbReference type="STRING" id="686624.SAMN04488242_2915"/>
<evidence type="ECO:0000313" key="1">
    <source>
        <dbReference type="EMBL" id="SDL81759.1"/>
    </source>
</evidence>
<gene>
    <name evidence="1" type="ORF">SAMN04488242_2915</name>
</gene>
<protein>
    <submittedName>
        <fullName evidence="1">Zinc-finger of transposase IS204/IS1001/IS1096/IS1165</fullName>
    </submittedName>
</protein>
<proteinExistence type="predicted"/>
<dbReference type="GO" id="GO:0008270">
    <property type="term" value="F:zinc ion binding"/>
    <property type="evidence" value="ECO:0007669"/>
    <property type="project" value="UniProtKB-KW"/>
</dbReference>
<dbReference type="EMBL" id="FNGP01000007">
    <property type="protein sequence ID" value="SDL81759.1"/>
    <property type="molecule type" value="Genomic_DNA"/>
</dbReference>
<dbReference type="AlphaFoldDB" id="A0A1G9N5H2"/>
<accession>A0A1G9N5H2</accession>
<keyword evidence="2" id="KW-1185">Reference proteome</keyword>